<dbReference type="InterPro" id="IPR014825">
    <property type="entry name" value="DNA_alkylation"/>
</dbReference>
<dbReference type="InterPro" id="IPR016024">
    <property type="entry name" value="ARM-type_fold"/>
</dbReference>
<accession>A0A6J6H8J1</accession>
<organism evidence="1">
    <name type="scientific">freshwater metagenome</name>
    <dbReference type="NCBI Taxonomy" id="449393"/>
    <lineage>
        <taxon>unclassified sequences</taxon>
        <taxon>metagenomes</taxon>
        <taxon>ecological metagenomes</taxon>
    </lineage>
</organism>
<evidence type="ECO:0000313" key="1">
    <source>
        <dbReference type="EMBL" id="CAB4610022.1"/>
    </source>
</evidence>
<dbReference type="SUPFAM" id="SSF48371">
    <property type="entry name" value="ARM repeat"/>
    <property type="match status" value="1"/>
</dbReference>
<gene>
    <name evidence="1" type="ORF">UFOPK1852_00622</name>
</gene>
<dbReference type="PANTHER" id="PTHR34070:SF1">
    <property type="entry name" value="DNA ALKYLATION REPAIR PROTEIN"/>
    <property type="match status" value="1"/>
</dbReference>
<reference evidence="1" key="1">
    <citation type="submission" date="2020-05" db="EMBL/GenBank/DDBJ databases">
        <authorList>
            <person name="Chiriac C."/>
            <person name="Salcher M."/>
            <person name="Ghai R."/>
            <person name="Kavagutti S V."/>
        </authorList>
    </citation>
    <scope>NUCLEOTIDE SEQUENCE</scope>
</reference>
<dbReference type="EMBL" id="CAEZUS010000080">
    <property type="protein sequence ID" value="CAB4610022.1"/>
    <property type="molecule type" value="Genomic_DNA"/>
</dbReference>
<dbReference type="Pfam" id="PF08713">
    <property type="entry name" value="DNA_alkylation"/>
    <property type="match status" value="1"/>
</dbReference>
<name>A0A6J6H8J1_9ZZZZ</name>
<dbReference type="Gene3D" id="1.25.40.290">
    <property type="entry name" value="ARM repeat domains"/>
    <property type="match status" value="1"/>
</dbReference>
<dbReference type="AlphaFoldDB" id="A0A6J6H8J1"/>
<dbReference type="Gene3D" id="1.20.1660.10">
    <property type="entry name" value="Hypothetical protein (EF3068)"/>
    <property type="match status" value="1"/>
</dbReference>
<protein>
    <submittedName>
        <fullName evidence="1">Unannotated protein</fullName>
    </submittedName>
</protein>
<proteinExistence type="predicted"/>
<sequence>MKDIAPFLGVMTPERRNFVKSLLASLPLPASDEIAETVRALWKLEEREYQYAANDLLGMYNMQLDKKFLAEHCEYLISTKSWWDTVDGLGSAVVSPLTMKYPAISLMRKWNKSEDIWLVRASIQHQRGRKYETDIDLLFELCEPHVAKKEFFIAKAIGWALRDLSRIDNREVIRFLNEHPNLNSVAVREAKKLTR</sequence>
<dbReference type="PANTHER" id="PTHR34070">
    <property type="entry name" value="ARMADILLO-TYPE FOLD"/>
    <property type="match status" value="1"/>
</dbReference>